<dbReference type="Gene3D" id="1.10.287.380">
    <property type="entry name" value="Valyl-tRNA synthetase, C-terminal domain"/>
    <property type="match status" value="1"/>
</dbReference>
<evidence type="ECO:0000256" key="1">
    <source>
        <dbReference type="ARBA" id="ARBA00022741"/>
    </source>
</evidence>
<dbReference type="STRING" id="1121865.OMW_00270"/>
<dbReference type="Pfam" id="PF00005">
    <property type="entry name" value="ABC_tran"/>
    <property type="match status" value="2"/>
</dbReference>
<dbReference type="GO" id="GO:0005524">
    <property type="term" value="F:ATP binding"/>
    <property type="evidence" value="ECO:0007669"/>
    <property type="project" value="UniProtKB-KW"/>
</dbReference>
<accession>S0KTA0</accession>
<dbReference type="Pfam" id="PF12848">
    <property type="entry name" value="ABC_tran_Xtn"/>
    <property type="match status" value="1"/>
</dbReference>
<evidence type="ECO:0000313" key="5">
    <source>
        <dbReference type="EMBL" id="EOW84373.1"/>
    </source>
</evidence>
<evidence type="ECO:0000313" key="6">
    <source>
        <dbReference type="Proteomes" id="UP000014113"/>
    </source>
</evidence>
<dbReference type="GO" id="GO:0016887">
    <property type="term" value="F:ATP hydrolysis activity"/>
    <property type="evidence" value="ECO:0007669"/>
    <property type="project" value="InterPro"/>
</dbReference>
<dbReference type="PROSITE" id="PS00211">
    <property type="entry name" value="ABC_TRANSPORTER_1"/>
    <property type="match status" value="1"/>
</dbReference>
<evidence type="ECO:0000256" key="2">
    <source>
        <dbReference type="ARBA" id="ARBA00022840"/>
    </source>
</evidence>
<feature type="domain" description="ABC transporter" evidence="4">
    <location>
        <begin position="4"/>
        <end position="257"/>
    </location>
</feature>
<dbReference type="InterPro" id="IPR003593">
    <property type="entry name" value="AAA+_ATPase"/>
</dbReference>
<comment type="caution">
    <text evidence="5">The sequence shown here is derived from an EMBL/GenBank/DDBJ whole genome shotgun (WGS) entry which is preliminary data.</text>
</comment>
<dbReference type="SMART" id="SM00382">
    <property type="entry name" value="AAA"/>
    <property type="match status" value="2"/>
</dbReference>
<keyword evidence="6" id="KW-1185">Reference proteome</keyword>
<dbReference type="Gene3D" id="3.40.50.300">
    <property type="entry name" value="P-loop containing nucleotide triphosphate hydrolases"/>
    <property type="match status" value="2"/>
</dbReference>
<dbReference type="PANTHER" id="PTHR42855">
    <property type="entry name" value="ABC TRANSPORTER ATP-BINDING SUBUNIT"/>
    <property type="match status" value="1"/>
</dbReference>
<dbReference type="FunFam" id="3.40.50.300:FF:000011">
    <property type="entry name" value="Putative ABC transporter ATP-binding component"/>
    <property type="match status" value="1"/>
</dbReference>
<dbReference type="PROSITE" id="PS50893">
    <property type="entry name" value="ABC_TRANSPORTER_2"/>
    <property type="match status" value="2"/>
</dbReference>
<dbReference type="InterPro" id="IPR027417">
    <property type="entry name" value="P-loop_NTPase"/>
</dbReference>
<keyword evidence="3" id="KW-0175">Coiled coil</keyword>
<dbReference type="Proteomes" id="UP000014113">
    <property type="component" value="Unassembled WGS sequence"/>
</dbReference>
<keyword evidence="1" id="KW-0547">Nucleotide-binding</keyword>
<reference evidence="5 6" key="1">
    <citation type="submission" date="2013-03" db="EMBL/GenBank/DDBJ databases">
        <title>The Genome Sequence of Enterococcus columbae ATCC_51263 (PacBio/Illumina hybrid assembly).</title>
        <authorList>
            <consortium name="The Broad Institute Genomics Platform"/>
            <consortium name="The Broad Institute Genome Sequencing Center for Infectious Disease"/>
            <person name="Earl A."/>
            <person name="Russ C."/>
            <person name="Gilmore M."/>
            <person name="Surin D."/>
            <person name="Walker B."/>
            <person name="Young S."/>
            <person name="Zeng Q."/>
            <person name="Gargeya S."/>
            <person name="Fitzgerald M."/>
            <person name="Haas B."/>
            <person name="Abouelleil A."/>
            <person name="Allen A.W."/>
            <person name="Alvarado L."/>
            <person name="Arachchi H.M."/>
            <person name="Berlin A.M."/>
            <person name="Chapman S.B."/>
            <person name="Gainer-Dewar J."/>
            <person name="Goldberg J."/>
            <person name="Griggs A."/>
            <person name="Gujja S."/>
            <person name="Hansen M."/>
            <person name="Howarth C."/>
            <person name="Imamovic A."/>
            <person name="Ireland A."/>
            <person name="Larimer J."/>
            <person name="McCowan C."/>
            <person name="Murphy C."/>
            <person name="Pearson M."/>
            <person name="Poon T.W."/>
            <person name="Priest M."/>
            <person name="Roberts A."/>
            <person name="Saif S."/>
            <person name="Shea T."/>
            <person name="Sisk P."/>
            <person name="Sykes S."/>
            <person name="Wortman J."/>
            <person name="Nusbaum C."/>
            <person name="Birren B."/>
        </authorList>
    </citation>
    <scope>NUCLEOTIDE SEQUENCE [LARGE SCALE GENOMIC DNA]</scope>
    <source>
        <strain evidence="5 6">ATCC 51263</strain>
    </source>
</reference>
<dbReference type="InterPro" id="IPR037118">
    <property type="entry name" value="Val-tRNA_synth_C_sf"/>
</dbReference>
<name>S0KTA0_9ENTE</name>
<dbReference type="InterPro" id="IPR032524">
    <property type="entry name" value="ABC_tran_C"/>
</dbReference>
<organism evidence="5 6">
    <name type="scientific">Enterococcus columbae DSM 7374 = ATCC 51263</name>
    <dbReference type="NCBI Taxonomy" id="1121865"/>
    <lineage>
        <taxon>Bacteria</taxon>
        <taxon>Bacillati</taxon>
        <taxon>Bacillota</taxon>
        <taxon>Bacilli</taxon>
        <taxon>Lactobacillales</taxon>
        <taxon>Enterococcaceae</taxon>
        <taxon>Enterococcus</taxon>
    </lineage>
</organism>
<dbReference type="GO" id="GO:0003677">
    <property type="term" value="F:DNA binding"/>
    <property type="evidence" value="ECO:0007669"/>
    <property type="project" value="InterPro"/>
</dbReference>
<feature type="coiled-coil region" evidence="3">
    <location>
        <begin position="571"/>
        <end position="622"/>
    </location>
</feature>
<dbReference type="eggNOG" id="COG0488">
    <property type="taxonomic scope" value="Bacteria"/>
</dbReference>
<dbReference type="InterPro" id="IPR051309">
    <property type="entry name" value="ABCF_ATPase"/>
</dbReference>
<dbReference type="OrthoDB" id="9760950at2"/>
<dbReference type="RefSeq" id="WP_016182435.1">
    <property type="nucleotide sequence ID" value="NZ_JXKI01000002.1"/>
</dbReference>
<gene>
    <name evidence="5" type="ORF">I568_00868</name>
</gene>
<sequence>MKELKVANLTKTYGEKELFKSISFMVHEKDRIGLIGINGTGKSSLLAILAGYDQADGDLAVIDKAKDYTVGCVLQASDFPEELSVLEVIFQGDSPQIRAVKAYEQALYALSLDPLDEQTQRQFTLAEQKMNELDAWQTDTNAKIILQKLGIQDMNQSFGQLSGGQKKRVGLAQVLIDEPDLLLLDEPTNHLDYETIAWLENYLSQYKGAIIVVTHDRYFLDRVANRIFELAHGRLTEYSGNYEQYVLKRSEQQRIEVEQENKRMQLYKQELAWMRAGAKARTTKQQARIQRFENLKENLHQVKTNETIEIDLATTRLGKKVLEIKQGSLSLGEQKLFENLDLLIQTKERLGITGKNGAGKSSLLNVLAQRLPLTSGKLIVGETVRLAYYTQQNEAMDENQRMIQYLQEALSQAKQADGSQISVTELLERFLFPRYMHGTLIGKLSGGEKRRLYLLKLLVQQPNVLLLDEPTNDLDIETLTILENYLETFPGAVITVSHDRYFLDKVAKKHLIFEGSGHIQTFYGAFSDYLALKSQEAIQESSNASKEVPVAKKAQPEKKKQKLTYMEQKEWATIEEEIAQLEEAISDYQEQMLACGDDFTKLQELQSKVDQQQALLDEKYLRWEYLSEFAED</sequence>
<evidence type="ECO:0000259" key="4">
    <source>
        <dbReference type="PROSITE" id="PS50893"/>
    </source>
</evidence>
<proteinExistence type="predicted"/>
<dbReference type="EMBL" id="ASWJ01000004">
    <property type="protein sequence ID" value="EOW84373.1"/>
    <property type="molecule type" value="Genomic_DNA"/>
</dbReference>
<evidence type="ECO:0000256" key="3">
    <source>
        <dbReference type="SAM" id="Coils"/>
    </source>
</evidence>
<dbReference type="PATRIC" id="fig|1121865.3.peg.262"/>
<dbReference type="InterPro" id="IPR003439">
    <property type="entry name" value="ABC_transporter-like_ATP-bd"/>
</dbReference>
<keyword evidence="2 5" id="KW-0067">ATP-binding</keyword>
<dbReference type="SUPFAM" id="SSF52540">
    <property type="entry name" value="P-loop containing nucleoside triphosphate hydrolases"/>
    <property type="match status" value="2"/>
</dbReference>
<dbReference type="Pfam" id="PF16326">
    <property type="entry name" value="ABC_tran_CTD"/>
    <property type="match status" value="1"/>
</dbReference>
<dbReference type="InterPro" id="IPR017871">
    <property type="entry name" value="ABC_transporter-like_CS"/>
</dbReference>
<dbReference type="InterPro" id="IPR032781">
    <property type="entry name" value="ABC_tran_Xtn"/>
</dbReference>
<protein>
    <submittedName>
        <fullName evidence="5">ABC transporter ATP-binding protein</fullName>
    </submittedName>
</protein>
<dbReference type="AlphaFoldDB" id="S0KTA0"/>
<dbReference type="PANTHER" id="PTHR42855:SF1">
    <property type="entry name" value="ABC TRANSPORTER DOMAIN-CONTAINING PROTEIN"/>
    <property type="match status" value="1"/>
</dbReference>
<feature type="domain" description="ABC transporter" evidence="4">
    <location>
        <begin position="322"/>
        <end position="541"/>
    </location>
</feature>
<dbReference type="CDD" id="cd03221">
    <property type="entry name" value="ABCF_EF-3"/>
    <property type="match status" value="2"/>
</dbReference>